<evidence type="ECO:0000313" key="7">
    <source>
        <dbReference type="EMBL" id="SEG28714.1"/>
    </source>
</evidence>
<evidence type="ECO:0000256" key="4">
    <source>
        <dbReference type="ARBA" id="ARBA00022679"/>
    </source>
</evidence>
<evidence type="ECO:0000256" key="1">
    <source>
        <dbReference type="ARBA" id="ARBA00004236"/>
    </source>
</evidence>
<dbReference type="SUPFAM" id="SSF53448">
    <property type="entry name" value="Nucleotide-diphospho-sugar transferases"/>
    <property type="match status" value="1"/>
</dbReference>
<dbReference type="CDD" id="cd06423">
    <property type="entry name" value="CESA_like"/>
    <property type="match status" value="1"/>
</dbReference>
<dbReference type="EMBL" id="FNUZ01000003">
    <property type="protein sequence ID" value="SEG28714.1"/>
    <property type="molecule type" value="Genomic_DNA"/>
</dbReference>
<comment type="subcellular location">
    <subcellularLocation>
        <location evidence="1">Cell membrane</location>
    </subcellularLocation>
</comment>
<dbReference type="Proteomes" id="UP000236752">
    <property type="component" value="Unassembled WGS sequence"/>
</dbReference>
<protein>
    <submittedName>
        <fullName evidence="7">Glycosyl transferase family 2</fullName>
    </submittedName>
</protein>
<name>A0A1H5YXF8_9RHOB</name>
<dbReference type="InterPro" id="IPR029044">
    <property type="entry name" value="Nucleotide-diphossugar_trans"/>
</dbReference>
<keyword evidence="4 7" id="KW-0808">Transferase</keyword>
<dbReference type="PANTHER" id="PTHR43646">
    <property type="entry name" value="GLYCOSYLTRANSFERASE"/>
    <property type="match status" value="1"/>
</dbReference>
<gene>
    <name evidence="7" type="ORF">SAMN04488045_2307</name>
</gene>
<dbReference type="PANTHER" id="PTHR43646:SF2">
    <property type="entry name" value="GLYCOSYLTRANSFERASE 2-LIKE DOMAIN-CONTAINING PROTEIN"/>
    <property type="match status" value="1"/>
</dbReference>
<evidence type="ECO:0000259" key="6">
    <source>
        <dbReference type="Pfam" id="PF00535"/>
    </source>
</evidence>
<dbReference type="GO" id="GO:0016757">
    <property type="term" value="F:glycosyltransferase activity"/>
    <property type="evidence" value="ECO:0007669"/>
    <property type="project" value="UniProtKB-KW"/>
</dbReference>
<keyword evidence="2" id="KW-1003">Cell membrane</keyword>
<keyword evidence="3" id="KW-0328">Glycosyltransferase</keyword>
<sequence length="281" mass="29779">MGESDVKGISVIIPAHNEAAVIGRCLASVLASDPVPSFQVVVVANGCTDDTARVAQAFGDQFAENGWGLTVLDLPEGGKPNALNAGDAAARFGARVYLDADVTLSKTVLSELAGLLAVDEPTYASGRLNIVAPDNFASRAYARIWRKVPFMAQGVPGCGLFAVNTAGRARWGAFPNIISDDTFVRLHFAADERVSTSGSYDWPVVSGLRNLIKVRARQDRGVEEVRALYPELIKNEDTPATSIGEKLKLALADPIGFATYTGVALAVKFGPKGDSGWSRGR</sequence>
<dbReference type="GO" id="GO:0005886">
    <property type="term" value="C:plasma membrane"/>
    <property type="evidence" value="ECO:0007669"/>
    <property type="project" value="UniProtKB-SubCell"/>
</dbReference>
<dbReference type="AlphaFoldDB" id="A0A1H5YXF8"/>
<dbReference type="Pfam" id="PF00535">
    <property type="entry name" value="Glycos_transf_2"/>
    <property type="match status" value="1"/>
</dbReference>
<proteinExistence type="predicted"/>
<keyword evidence="8" id="KW-1185">Reference proteome</keyword>
<keyword evidence="5" id="KW-0472">Membrane</keyword>
<evidence type="ECO:0000256" key="2">
    <source>
        <dbReference type="ARBA" id="ARBA00022475"/>
    </source>
</evidence>
<evidence type="ECO:0000256" key="5">
    <source>
        <dbReference type="ARBA" id="ARBA00023136"/>
    </source>
</evidence>
<evidence type="ECO:0000256" key="3">
    <source>
        <dbReference type="ARBA" id="ARBA00022676"/>
    </source>
</evidence>
<dbReference type="RefSeq" id="WP_103910627.1">
    <property type="nucleotide sequence ID" value="NZ_FNUZ01000003.1"/>
</dbReference>
<dbReference type="OrthoDB" id="9797391at2"/>
<dbReference type="Gene3D" id="3.90.550.10">
    <property type="entry name" value="Spore Coat Polysaccharide Biosynthesis Protein SpsA, Chain A"/>
    <property type="match status" value="1"/>
</dbReference>
<evidence type="ECO:0000313" key="8">
    <source>
        <dbReference type="Proteomes" id="UP000236752"/>
    </source>
</evidence>
<accession>A0A1H5YXF8</accession>
<dbReference type="InterPro" id="IPR001173">
    <property type="entry name" value="Glyco_trans_2-like"/>
</dbReference>
<reference evidence="7 8" key="1">
    <citation type="submission" date="2016-10" db="EMBL/GenBank/DDBJ databases">
        <authorList>
            <person name="de Groot N.N."/>
        </authorList>
    </citation>
    <scope>NUCLEOTIDE SEQUENCE [LARGE SCALE GENOMIC DNA]</scope>
    <source>
        <strain evidence="7 8">DSM 26915</strain>
    </source>
</reference>
<feature type="domain" description="Glycosyltransferase 2-like" evidence="6">
    <location>
        <begin position="10"/>
        <end position="139"/>
    </location>
</feature>
<organism evidence="7 8">
    <name type="scientific">Thalassococcus halodurans</name>
    <dbReference type="NCBI Taxonomy" id="373675"/>
    <lineage>
        <taxon>Bacteria</taxon>
        <taxon>Pseudomonadati</taxon>
        <taxon>Pseudomonadota</taxon>
        <taxon>Alphaproteobacteria</taxon>
        <taxon>Rhodobacterales</taxon>
        <taxon>Roseobacteraceae</taxon>
        <taxon>Thalassococcus</taxon>
    </lineage>
</organism>